<evidence type="ECO:0000313" key="3">
    <source>
        <dbReference type="Proteomes" id="UP000283458"/>
    </source>
</evidence>
<keyword evidence="3" id="KW-1185">Reference proteome</keyword>
<dbReference type="Proteomes" id="UP000283458">
    <property type="component" value="Unassembled WGS sequence"/>
</dbReference>
<proteinExistence type="predicted"/>
<feature type="chain" id="PRO_5019172651" description="Lipoprotein" evidence="1">
    <location>
        <begin position="33"/>
        <end position="163"/>
    </location>
</feature>
<evidence type="ECO:0000313" key="2">
    <source>
        <dbReference type="EMBL" id="RJF84489.1"/>
    </source>
</evidence>
<feature type="signal peptide" evidence="1">
    <location>
        <begin position="1"/>
        <end position="32"/>
    </location>
</feature>
<evidence type="ECO:0000256" key="1">
    <source>
        <dbReference type="SAM" id="SignalP"/>
    </source>
</evidence>
<protein>
    <recommendedName>
        <fullName evidence="4">Lipoprotein</fullName>
    </recommendedName>
</protein>
<name>A0A418W3C5_9PROT</name>
<dbReference type="AlphaFoldDB" id="A0A418W3C5"/>
<reference evidence="2 3" key="1">
    <citation type="submission" date="2018-09" db="EMBL/GenBank/DDBJ databases">
        <authorList>
            <person name="Zhu H."/>
        </authorList>
    </citation>
    <scope>NUCLEOTIDE SEQUENCE [LARGE SCALE GENOMIC DNA]</scope>
    <source>
        <strain evidence="2 3">K2W22B-5</strain>
    </source>
</reference>
<dbReference type="EMBL" id="QYUL01000001">
    <property type="protein sequence ID" value="RJF84489.1"/>
    <property type="molecule type" value="Genomic_DNA"/>
</dbReference>
<organism evidence="2 3">
    <name type="scientific">Azospirillum cavernae</name>
    <dbReference type="NCBI Taxonomy" id="2320860"/>
    <lineage>
        <taxon>Bacteria</taxon>
        <taxon>Pseudomonadati</taxon>
        <taxon>Pseudomonadota</taxon>
        <taxon>Alphaproteobacteria</taxon>
        <taxon>Rhodospirillales</taxon>
        <taxon>Azospirillaceae</taxon>
        <taxon>Azospirillum</taxon>
    </lineage>
</organism>
<evidence type="ECO:0008006" key="4">
    <source>
        <dbReference type="Google" id="ProtNLM"/>
    </source>
</evidence>
<sequence length="163" mass="17445">MTGPKRTAWAVHALRGAAWLLMLGCTAPAASAPLLSDETPRVGVACHLVNPEELDVPVPTEGICADAVALVERWAGAGRSVARLDFRDEAMEPPTYPVLLVSMEMRADPGGRNPRLLLRVAPVLGGRGVVSTQLPPMPVHLTSQDWADQAHASLDRMIGFLVR</sequence>
<gene>
    <name evidence="2" type="ORF">D3877_08120</name>
</gene>
<comment type="caution">
    <text evidence="2">The sequence shown here is derived from an EMBL/GenBank/DDBJ whole genome shotgun (WGS) entry which is preliminary data.</text>
</comment>
<keyword evidence="1" id="KW-0732">Signal</keyword>
<dbReference type="RefSeq" id="WP_119830139.1">
    <property type="nucleotide sequence ID" value="NZ_QYUL01000001.1"/>
</dbReference>
<accession>A0A418W3C5</accession>